<keyword evidence="2" id="KW-1185">Reference proteome</keyword>
<name>A0A314ZU88_PRUYE</name>
<accession>A0A314ZU88</accession>
<dbReference type="PANTHER" id="PTHR45890:SF1">
    <property type="entry name" value="AARF DOMAIN CONTAINING KINASE 2"/>
    <property type="match status" value="1"/>
</dbReference>
<sequence length="219" mass="25113">MIAWKRLSDRWKDGHASWKYPCLGGSSKSSRKRLFKSKPHVIFLDLGTTVELSKSDKRNFKAVALRDGRTAAECTLRLSKQHKCPDPKAFIEIMQRKNFILECFSIQLPLGTPEGDLVHPAKCMQQLVEKVRRHRVNVCTFMVTTLVLEMGILRRYFHDLCNSVQSKQVEQAFAFWGTPEGDLKHPAECMQQLLEKVRRHRVNVDGNVGTHCHGNHFGS</sequence>
<dbReference type="InterPro" id="IPR052402">
    <property type="entry name" value="ADCK_kinase"/>
</dbReference>
<evidence type="ECO:0000313" key="1">
    <source>
        <dbReference type="EMBL" id="PQQ05536.1"/>
    </source>
</evidence>
<dbReference type="STRING" id="2094558.A0A314ZU88"/>
<dbReference type="Proteomes" id="UP000250321">
    <property type="component" value="Unassembled WGS sequence"/>
</dbReference>
<reference evidence="1 2" key="1">
    <citation type="submission" date="2018-02" db="EMBL/GenBank/DDBJ databases">
        <title>Draft genome of wild Prunus yedoensis var. nudiflora.</title>
        <authorList>
            <person name="Baek S."/>
            <person name="Kim J.-H."/>
            <person name="Choi K."/>
            <person name="Kim G.-B."/>
            <person name="Cho A."/>
            <person name="Jang H."/>
            <person name="Shin C.-H."/>
            <person name="Yu H.-J."/>
            <person name="Mun J.-H."/>
        </authorList>
    </citation>
    <scope>NUCLEOTIDE SEQUENCE [LARGE SCALE GENOMIC DNA]</scope>
    <source>
        <strain evidence="2">cv. Jeju island</strain>
        <tissue evidence="1">Leaf</tissue>
    </source>
</reference>
<evidence type="ECO:0000313" key="2">
    <source>
        <dbReference type="Proteomes" id="UP000250321"/>
    </source>
</evidence>
<dbReference type="OrthoDB" id="1290869at2759"/>
<protein>
    <submittedName>
        <fullName evidence="1">Uncharacterized protein</fullName>
    </submittedName>
</protein>
<dbReference type="EMBL" id="PJQY01001075">
    <property type="protein sequence ID" value="PQQ05536.1"/>
    <property type="molecule type" value="Genomic_DNA"/>
</dbReference>
<gene>
    <name evidence="1" type="ORF">Pyn_40255</name>
</gene>
<proteinExistence type="predicted"/>
<comment type="caution">
    <text evidence="1">The sequence shown here is derived from an EMBL/GenBank/DDBJ whole genome shotgun (WGS) entry which is preliminary data.</text>
</comment>
<dbReference type="PANTHER" id="PTHR45890">
    <property type="entry name" value="AARF DOMAIN CONTAINING KINASE 2 (PREDICTED)"/>
    <property type="match status" value="1"/>
</dbReference>
<dbReference type="AlphaFoldDB" id="A0A314ZU88"/>
<organism evidence="1 2">
    <name type="scientific">Prunus yedoensis var. nudiflora</name>
    <dbReference type="NCBI Taxonomy" id="2094558"/>
    <lineage>
        <taxon>Eukaryota</taxon>
        <taxon>Viridiplantae</taxon>
        <taxon>Streptophyta</taxon>
        <taxon>Embryophyta</taxon>
        <taxon>Tracheophyta</taxon>
        <taxon>Spermatophyta</taxon>
        <taxon>Magnoliopsida</taxon>
        <taxon>eudicotyledons</taxon>
        <taxon>Gunneridae</taxon>
        <taxon>Pentapetalae</taxon>
        <taxon>rosids</taxon>
        <taxon>fabids</taxon>
        <taxon>Rosales</taxon>
        <taxon>Rosaceae</taxon>
        <taxon>Amygdaloideae</taxon>
        <taxon>Amygdaleae</taxon>
        <taxon>Prunus</taxon>
    </lineage>
</organism>